<sequence length="1101" mass="121311">MASRPTAGDSKHLNIESERLAISLAISIEEGDADKFGDIYDSSIPAEFGQNKVESIKERVRELLEHPEELETLKADFQAADDLMSKLSQTFLGNDFGSLSNSLNGLKSEDLACYSPSDVNHNFCSVSGSVSMEGREELVSNKNVSLNEKGTCPVGARTDNVSVTSDRGKALSLKKHGTFSSNSHMRDNDIQLEVMSVRSTSEEKHKQKPEQVDDKIHFGPKLHTAKENSVSPVKLKRDILPTKKNVKATDHTDGVNTVGPHSPHKLLGNAVNLIGKPSEADLKNCPDPEPIYQNHRADVLVTESTPILGHSKLERSAKIPQKRQGEQQREREVEDVYPDDNPVLSPTVPPNFCLYSNYGTMKASHLPGDESMSKTDDTKIEDSNAVNREAVRKKKRKKKKKNKPGDNGAESTTEGEEVKSSSTEVIKPPSLSSDRSSTRKISAESSSERENLSGESDSKVHQTPDKRIDLKEKLSDKNTRTKDSGVSKKKKGEQRRKKGNEESLESVNKAINSKEDDAEDKKEECEVQKEDEQNNFGSKKESSVFALRRRAADDASSFHSNSEHVKENDCRAAMSDPGENDDGDGEFNVVTNRRSRRRPKEAGHFGHQGYASRNFLFYDPGGPRYDRSQDAPWYIRKSSSLPKEMCNYSSARKRLGTNEAEEPISTTTTTTTASSRRDSLESDENIDQKRFSYASKLKVNIQASVQSGPDANRDIAGNKEVLDTASSQSNSKPKIYSISNDKKDTSFDLLVHPPTGSTQVNESPPSSSITSAMNLEVGLGNSSHKFDLNFPNLTGNKSKDNANTGGEKGETRCVQYLDLECTNNTYAGRVKQSLGKSNKMALHPASEAEKSDDNLRTTGSSPEMAKSQTGQEYTLEETLIPLLANQEKELSCLNHVKPKIGDSESGSANDTVFEGNMEHGSNMGYTAYKSNIETESCARFMGTDLQGSQVGGDFQPSHQLPSSESTSVSNPIWFGSLLVSENQIVILNDSDHLQDNLPPERGWIPENSSHVAQVKDKDFVVEDRKTLSPQVSGNKGEIEKVEDSVSVELMSGLVVKIVTGDHGVSTGKFNLARVREMLLKDWEKTVQQGQEFPETVKHILD</sequence>
<feature type="compositionally biased region" description="Basic and acidic residues" evidence="1">
    <location>
        <begin position="561"/>
        <end position="570"/>
    </location>
</feature>
<feature type="compositionally biased region" description="Basic residues" evidence="1">
    <location>
        <begin position="391"/>
        <end position="402"/>
    </location>
</feature>
<dbReference type="Proteomes" id="UP001152320">
    <property type="component" value="Chromosome 4"/>
</dbReference>
<feature type="region of interest" description="Disordered" evidence="1">
    <location>
        <begin position="304"/>
        <end position="345"/>
    </location>
</feature>
<reference evidence="2" key="1">
    <citation type="submission" date="2021-10" db="EMBL/GenBank/DDBJ databases">
        <title>Tropical sea cucumber genome reveals ecological adaptation and Cuvierian tubules defense mechanism.</title>
        <authorList>
            <person name="Chen T."/>
        </authorList>
    </citation>
    <scope>NUCLEOTIDE SEQUENCE</scope>
    <source>
        <strain evidence="2">Nanhai2018</strain>
        <tissue evidence="2">Muscle</tissue>
    </source>
</reference>
<feature type="compositionally biased region" description="Basic and acidic residues" evidence="1">
    <location>
        <begin position="512"/>
        <end position="542"/>
    </location>
</feature>
<feature type="compositionally biased region" description="Basic and acidic residues" evidence="1">
    <location>
        <begin position="446"/>
        <end position="486"/>
    </location>
</feature>
<comment type="caution">
    <text evidence="2">The sequence shown here is derived from an EMBL/GenBank/DDBJ whole genome shotgun (WGS) entry which is preliminary data.</text>
</comment>
<feature type="compositionally biased region" description="Basic and acidic residues" evidence="1">
    <location>
        <begin position="675"/>
        <end position="686"/>
    </location>
</feature>
<evidence type="ECO:0000256" key="1">
    <source>
        <dbReference type="SAM" id="MobiDB-lite"/>
    </source>
</evidence>
<organism evidence="2 3">
    <name type="scientific">Holothuria leucospilota</name>
    <name type="common">Black long sea cucumber</name>
    <name type="synonym">Mertensiothuria leucospilota</name>
    <dbReference type="NCBI Taxonomy" id="206669"/>
    <lineage>
        <taxon>Eukaryota</taxon>
        <taxon>Metazoa</taxon>
        <taxon>Echinodermata</taxon>
        <taxon>Eleutherozoa</taxon>
        <taxon>Echinozoa</taxon>
        <taxon>Holothuroidea</taxon>
        <taxon>Aspidochirotacea</taxon>
        <taxon>Aspidochirotida</taxon>
        <taxon>Holothuriidae</taxon>
        <taxon>Holothuria</taxon>
    </lineage>
</organism>
<dbReference type="OrthoDB" id="10690774at2759"/>
<dbReference type="AlphaFoldDB" id="A0A9Q1CDY0"/>
<feature type="compositionally biased region" description="Basic and acidic residues" evidence="1">
    <location>
        <begin position="311"/>
        <end position="334"/>
    </location>
</feature>
<accession>A0A9Q1CDY0</accession>
<dbReference type="EMBL" id="JAIZAY010000004">
    <property type="protein sequence ID" value="KAJ8043532.1"/>
    <property type="molecule type" value="Genomic_DNA"/>
</dbReference>
<feature type="region of interest" description="Disordered" evidence="1">
    <location>
        <begin position="835"/>
        <end position="872"/>
    </location>
</feature>
<feature type="compositionally biased region" description="Basic and acidic residues" evidence="1">
    <location>
        <begin position="846"/>
        <end position="855"/>
    </location>
</feature>
<keyword evidence="3" id="KW-1185">Reference proteome</keyword>
<feature type="compositionally biased region" description="Basic and acidic residues" evidence="1">
    <location>
        <begin position="367"/>
        <end position="382"/>
    </location>
</feature>
<gene>
    <name evidence="2" type="ORF">HOLleu_10653</name>
</gene>
<feature type="region of interest" description="Disordered" evidence="1">
    <location>
        <begin position="653"/>
        <end position="686"/>
    </location>
</feature>
<feature type="compositionally biased region" description="Polar residues" evidence="1">
    <location>
        <begin position="420"/>
        <end position="445"/>
    </location>
</feature>
<evidence type="ECO:0000313" key="2">
    <source>
        <dbReference type="EMBL" id="KAJ8043532.1"/>
    </source>
</evidence>
<feature type="compositionally biased region" description="Basic residues" evidence="1">
    <location>
        <begin position="487"/>
        <end position="498"/>
    </location>
</feature>
<feature type="region of interest" description="Disordered" evidence="1">
    <location>
        <begin position="366"/>
        <end position="607"/>
    </location>
</feature>
<evidence type="ECO:0000313" key="3">
    <source>
        <dbReference type="Proteomes" id="UP001152320"/>
    </source>
</evidence>
<name>A0A9Q1CDY0_HOLLE</name>
<proteinExistence type="predicted"/>
<protein>
    <submittedName>
        <fullName evidence="2">Uncharacterized protein</fullName>
    </submittedName>
</protein>
<feature type="compositionally biased region" description="Polar residues" evidence="1">
    <location>
        <begin position="856"/>
        <end position="872"/>
    </location>
</feature>